<accession>M7ALW5</accession>
<gene>
    <name evidence="1" type="ORF">UY3_19137</name>
</gene>
<dbReference type="Gene3D" id="1.10.287.3160">
    <property type="match status" value="1"/>
</dbReference>
<dbReference type="Proteomes" id="UP000031443">
    <property type="component" value="Unassembled WGS sequence"/>
</dbReference>
<protein>
    <submittedName>
        <fullName evidence="1">Uncharacterized protein</fullName>
    </submittedName>
</protein>
<sequence>MVARTSLQPALDSADSSTRAMAMRRSSWLQVSGLPHDVQNTIRDLPFNCSGLFVEQTDSRLHSLKDSWETLKSLGLHTPAP</sequence>
<evidence type="ECO:0000313" key="2">
    <source>
        <dbReference type="Proteomes" id="UP000031443"/>
    </source>
</evidence>
<keyword evidence="2" id="KW-1185">Reference proteome</keyword>
<name>M7ALW5_CHEMY</name>
<evidence type="ECO:0000313" key="1">
    <source>
        <dbReference type="EMBL" id="EMP23695.1"/>
    </source>
</evidence>
<dbReference type="AlphaFoldDB" id="M7ALW5"/>
<organism evidence="1 2">
    <name type="scientific">Chelonia mydas</name>
    <name type="common">Green sea-turtle</name>
    <name type="synonym">Chelonia agassizi</name>
    <dbReference type="NCBI Taxonomy" id="8469"/>
    <lineage>
        <taxon>Eukaryota</taxon>
        <taxon>Metazoa</taxon>
        <taxon>Chordata</taxon>
        <taxon>Craniata</taxon>
        <taxon>Vertebrata</taxon>
        <taxon>Euteleostomi</taxon>
        <taxon>Archelosauria</taxon>
        <taxon>Testudinata</taxon>
        <taxon>Testudines</taxon>
        <taxon>Cryptodira</taxon>
        <taxon>Durocryptodira</taxon>
        <taxon>Americhelydia</taxon>
        <taxon>Chelonioidea</taxon>
        <taxon>Cheloniidae</taxon>
        <taxon>Chelonia</taxon>
    </lineage>
</organism>
<reference evidence="2" key="1">
    <citation type="journal article" date="2013" name="Nat. Genet.">
        <title>The draft genomes of soft-shell turtle and green sea turtle yield insights into the development and evolution of the turtle-specific body plan.</title>
        <authorList>
            <person name="Wang Z."/>
            <person name="Pascual-Anaya J."/>
            <person name="Zadissa A."/>
            <person name="Li W."/>
            <person name="Niimura Y."/>
            <person name="Huang Z."/>
            <person name="Li C."/>
            <person name="White S."/>
            <person name="Xiong Z."/>
            <person name="Fang D."/>
            <person name="Wang B."/>
            <person name="Ming Y."/>
            <person name="Chen Y."/>
            <person name="Zheng Y."/>
            <person name="Kuraku S."/>
            <person name="Pignatelli M."/>
            <person name="Herrero J."/>
            <person name="Beal K."/>
            <person name="Nozawa M."/>
            <person name="Li Q."/>
            <person name="Wang J."/>
            <person name="Zhang H."/>
            <person name="Yu L."/>
            <person name="Shigenobu S."/>
            <person name="Wang J."/>
            <person name="Liu J."/>
            <person name="Flicek P."/>
            <person name="Searle S."/>
            <person name="Wang J."/>
            <person name="Kuratani S."/>
            <person name="Yin Y."/>
            <person name="Aken B."/>
            <person name="Zhang G."/>
            <person name="Irie N."/>
        </authorList>
    </citation>
    <scope>NUCLEOTIDE SEQUENCE [LARGE SCALE GENOMIC DNA]</scope>
</reference>
<dbReference type="EMBL" id="KB608654">
    <property type="protein sequence ID" value="EMP23695.1"/>
    <property type="molecule type" value="Genomic_DNA"/>
</dbReference>
<proteinExistence type="predicted"/>